<dbReference type="CDD" id="cd02516">
    <property type="entry name" value="CDP-ME_synthetase"/>
    <property type="match status" value="1"/>
</dbReference>
<keyword evidence="6 12" id="KW-0808">Transferase</keyword>
<feature type="region of interest" description="2-C-methyl-D-erythritol 2,4-cyclodiphosphate synthase" evidence="12">
    <location>
        <begin position="229"/>
        <end position="385"/>
    </location>
</feature>
<evidence type="ECO:0000256" key="9">
    <source>
        <dbReference type="ARBA" id="ARBA00023229"/>
    </source>
</evidence>
<dbReference type="Proteomes" id="UP000050874">
    <property type="component" value="Unassembled WGS sequence"/>
</dbReference>
<dbReference type="EC" id="4.6.1.12" evidence="12"/>
<feature type="binding site" evidence="12">
    <location>
        <position position="237"/>
    </location>
    <ligand>
        <name>a divalent metal cation</name>
        <dbReference type="ChEBI" id="CHEBI:60240"/>
    </ligand>
</feature>
<dbReference type="SUPFAM" id="SSF69765">
    <property type="entry name" value="IpsF-like"/>
    <property type="match status" value="1"/>
</dbReference>
<feature type="binding site" evidence="12">
    <location>
        <position position="269"/>
    </location>
    <ligand>
        <name>a divalent metal cation</name>
        <dbReference type="ChEBI" id="CHEBI:60240"/>
    </ligand>
</feature>
<keyword evidence="10 12" id="KW-0456">Lyase</keyword>
<feature type="binding site" evidence="12">
    <location>
        <begin position="359"/>
        <end position="362"/>
    </location>
    <ligand>
        <name>4-CDP-2-C-methyl-D-erythritol 2-phosphate</name>
        <dbReference type="ChEBI" id="CHEBI:57919"/>
    </ligand>
</feature>
<feature type="binding site" evidence="12">
    <location>
        <begin position="261"/>
        <end position="262"/>
    </location>
    <ligand>
        <name>4-CDP-2-C-methyl-D-erythritol 2-phosphate</name>
        <dbReference type="ChEBI" id="CHEBI:57919"/>
    </ligand>
</feature>
<comment type="cofactor">
    <cofactor evidence="2 12">
        <name>a divalent metal cation</name>
        <dbReference type="ChEBI" id="CHEBI:60240"/>
    </cofactor>
</comment>
<feature type="site" description="Transition state stabilizer" evidence="12">
    <location>
        <position position="19"/>
    </location>
</feature>
<comment type="catalytic activity">
    <reaction evidence="1 12">
        <text>4-CDP-2-C-methyl-D-erythritol 2-phosphate = 2-C-methyl-D-erythritol 2,4-cyclic diphosphate + CMP</text>
        <dbReference type="Rhea" id="RHEA:23864"/>
        <dbReference type="ChEBI" id="CHEBI:57919"/>
        <dbReference type="ChEBI" id="CHEBI:58483"/>
        <dbReference type="ChEBI" id="CHEBI:60377"/>
        <dbReference type="EC" id="4.6.1.12"/>
    </reaction>
</comment>
<comment type="catalytic activity">
    <reaction evidence="12">
        <text>2-C-methyl-D-erythritol 4-phosphate + CTP + H(+) = 4-CDP-2-C-methyl-D-erythritol + diphosphate</text>
        <dbReference type="Rhea" id="RHEA:13429"/>
        <dbReference type="ChEBI" id="CHEBI:15378"/>
        <dbReference type="ChEBI" id="CHEBI:33019"/>
        <dbReference type="ChEBI" id="CHEBI:37563"/>
        <dbReference type="ChEBI" id="CHEBI:57823"/>
        <dbReference type="ChEBI" id="CHEBI:58262"/>
        <dbReference type="EC" id="2.7.7.60"/>
    </reaction>
</comment>
<feature type="site" description="Positions MEP for the nucleophilic attack" evidence="12">
    <location>
        <position position="157"/>
    </location>
</feature>
<dbReference type="HAMAP" id="MF_01520">
    <property type="entry name" value="IspDF"/>
    <property type="match status" value="1"/>
</dbReference>
<feature type="domain" description="2-C-methyl-D-erythritol 2,4-cyclodiphosphate synthase" evidence="13">
    <location>
        <begin position="229"/>
        <end position="381"/>
    </location>
</feature>
<feature type="binding site" evidence="12">
    <location>
        <begin position="235"/>
        <end position="237"/>
    </location>
    <ligand>
        <name>4-CDP-2-C-methyl-D-erythritol 2-phosphate</name>
        <dbReference type="ChEBI" id="CHEBI:57919"/>
    </ligand>
</feature>
<dbReference type="InterPro" id="IPR003526">
    <property type="entry name" value="MECDP_synthase"/>
</dbReference>
<dbReference type="InterPro" id="IPR036571">
    <property type="entry name" value="MECDP_synthase_sf"/>
</dbReference>
<evidence type="ECO:0000256" key="7">
    <source>
        <dbReference type="ARBA" id="ARBA00022695"/>
    </source>
</evidence>
<comment type="caution">
    <text evidence="14">The sequence shown here is derived from an EMBL/GenBank/DDBJ whole genome shotgun (WGS) entry which is preliminary data.</text>
</comment>
<evidence type="ECO:0000256" key="3">
    <source>
        <dbReference type="ARBA" id="ARBA00004709"/>
    </source>
</evidence>
<sequence>MHHNSKVAVIIPAAGKGVRFGADKPKQYSVLGEQTILERSVNIFLNIPEVLRVIIAVDQDDEFIHSQSFIAHPKITIVNGGSSRSTSVFNAVKILEARDIPAVAIHDASRPWLQPNHFLDLLRQFHAHNEWDGVYPAIEMIDSIREKRNDELVPVNRENFMQIQTPQIFNTNALQIALKKVIDSGMNLTDETQAMENAGYRVKAMQGDRSNLKVTYSHDLNAAKNIDYRIGRGIDFHKLLPGSGITLGGLSIVCDLAIVAHSDGDIVLHALADALLGAGGLNDIGFYFPDTDSQNKGLSSLIIIKKAMGLLAQKNLQPSNVDLVIICEQPKISPHVNAMKARLASLLTMETGDISIKATTTEGMGIIGQGNGIAVYAIASLKKLI</sequence>
<comment type="pathway">
    <text evidence="3 12">Isoprenoid biosynthesis; isopentenyl diphosphate biosynthesis via DXP pathway; isopentenyl diphosphate from 1-deoxy-D-xylulose 5-phosphate: step 4/6.</text>
</comment>
<comment type="pathway">
    <text evidence="12">Isoprenoid biosynthesis; isopentenyl diphosphate biosynthesis via DXP pathway; isopentenyl diphosphate from 1-deoxy-D-xylulose 5-phosphate: step 2/6.</text>
</comment>
<keyword evidence="8 12" id="KW-0479">Metal-binding</keyword>
<feature type="binding site" evidence="12">
    <location>
        <position position="235"/>
    </location>
    <ligand>
        <name>a divalent metal cation</name>
        <dbReference type="ChEBI" id="CHEBI:60240"/>
    </ligand>
</feature>
<feature type="site" description="Transition state stabilizer" evidence="12">
    <location>
        <position position="360"/>
    </location>
</feature>
<protein>
    <recommendedName>
        <fullName evidence="12">Bifunctional enzyme IspD/IspF</fullName>
    </recommendedName>
    <domain>
        <recommendedName>
            <fullName evidence="12">2-C-methyl-D-erythritol 4-phosphate cytidylyltransferase</fullName>
            <ecNumber evidence="12">2.7.7.60</ecNumber>
        </recommendedName>
        <alternativeName>
            <fullName evidence="12">4-diphosphocytidyl-2C-methyl-D-erythritol synthase</fullName>
        </alternativeName>
        <alternativeName>
            <fullName evidence="12">MEP cytidylyltransferase</fullName>
            <shortName evidence="12">MCT</shortName>
        </alternativeName>
    </domain>
    <domain>
        <recommendedName>
            <fullName evidence="12">2-C-methyl-D-erythritol 2,4-cyclodiphosphate synthase</fullName>
            <shortName evidence="12">MECDP-synthase</shortName>
            <shortName evidence="12">MECPP-synthase</shortName>
            <shortName evidence="12">MECPS</shortName>
            <ecNumber evidence="12">4.6.1.12</ecNumber>
        </recommendedName>
    </domain>
</protein>
<dbReference type="EMBL" id="LIAV01000001">
    <property type="protein sequence ID" value="KRO41433.1"/>
    <property type="molecule type" value="Genomic_DNA"/>
</dbReference>
<evidence type="ECO:0000256" key="10">
    <source>
        <dbReference type="ARBA" id="ARBA00023239"/>
    </source>
</evidence>
<dbReference type="GO" id="GO:0046872">
    <property type="term" value="F:metal ion binding"/>
    <property type="evidence" value="ECO:0007669"/>
    <property type="project" value="UniProtKB-KW"/>
</dbReference>
<dbReference type="GO" id="GO:0008685">
    <property type="term" value="F:2-C-methyl-D-erythritol 2,4-cyclodiphosphate synthase activity"/>
    <property type="evidence" value="ECO:0007669"/>
    <property type="project" value="UniProtKB-UniRule"/>
</dbReference>
<dbReference type="UniPathway" id="UPA00056">
    <property type="reaction ID" value="UER00093"/>
</dbReference>
<name>A0A0R2PU06_9GAMM</name>
<evidence type="ECO:0000256" key="1">
    <source>
        <dbReference type="ARBA" id="ARBA00000200"/>
    </source>
</evidence>
<dbReference type="PROSITE" id="PS01350">
    <property type="entry name" value="ISPF"/>
    <property type="match status" value="1"/>
</dbReference>
<keyword evidence="9 12" id="KW-0414">Isoprene biosynthesis</keyword>
<dbReference type="FunFam" id="3.90.550.10:FF:000003">
    <property type="entry name" value="2-C-methyl-D-erythritol 4-phosphate cytidylyltransferase"/>
    <property type="match status" value="1"/>
</dbReference>
<evidence type="ECO:0000256" key="8">
    <source>
        <dbReference type="ARBA" id="ARBA00022723"/>
    </source>
</evidence>
<dbReference type="InterPro" id="IPR029044">
    <property type="entry name" value="Nucleotide-diphossugar_trans"/>
</dbReference>
<reference evidence="15" key="1">
    <citation type="submission" date="2015-10" db="EMBL/GenBank/DDBJ databases">
        <title>Metagenome-Assembled Genomes uncover a global brackish microbiome.</title>
        <authorList>
            <person name="Hugerth L.W."/>
            <person name="Larsson J."/>
            <person name="Alneberg J."/>
            <person name="Lindh M.V."/>
            <person name="Legrand C."/>
            <person name="Pinhassi J."/>
            <person name="Andersson A."/>
        </authorList>
    </citation>
    <scope>NUCLEOTIDE SEQUENCE [LARGE SCALE GENOMIC DNA]</scope>
</reference>
<feature type="site" description="Positions MEP for the nucleophilic attack" evidence="12">
    <location>
        <position position="213"/>
    </location>
</feature>
<comment type="function">
    <text evidence="12">Bifunctional enzyme that catalyzes the formation of 4-diphosphocytidyl-2-C-methyl-D-erythritol from CTP and 2-C-methyl-D-erythritol 4-phosphate (MEP) (IspD), and catalyzes the conversion of 4-diphosphocytidyl-2-C-methyl-D-erythritol 2-phosphate (CDP-ME2P) to 2-C-methyl-D-erythritol 2,4-cyclodiphosphate (ME-CPP) with a corresponding release of cytidine 5-monophosphate (CMP) (IspF).</text>
</comment>
<dbReference type="EC" id="2.7.7.60" evidence="12"/>
<dbReference type="PANTHER" id="PTHR43181">
    <property type="entry name" value="2-C-METHYL-D-ERYTHRITOL 2,4-CYCLODIPHOSPHATE SYNTHASE, CHLOROPLASTIC"/>
    <property type="match status" value="1"/>
</dbReference>
<feature type="site" description="Transition state stabilizer" evidence="12">
    <location>
        <position position="26"/>
    </location>
</feature>
<dbReference type="GO" id="GO:0050518">
    <property type="term" value="F:2-C-methyl-D-erythritol 4-phosphate cytidylyltransferase activity"/>
    <property type="evidence" value="ECO:0007669"/>
    <property type="project" value="UniProtKB-UniRule"/>
</dbReference>
<comment type="similarity">
    <text evidence="12">In the C-terminal section; belongs to the IspF family.</text>
</comment>
<dbReference type="InterPro" id="IPR034683">
    <property type="entry name" value="IspD/TarI"/>
</dbReference>
<feature type="site" description="Transition state stabilizer" evidence="12">
    <location>
        <position position="261"/>
    </location>
</feature>
<keyword evidence="11 12" id="KW-0511">Multifunctional enzyme</keyword>
<evidence type="ECO:0000256" key="12">
    <source>
        <dbReference type="HAMAP-Rule" id="MF_01520"/>
    </source>
</evidence>
<dbReference type="InterPro" id="IPR001228">
    <property type="entry name" value="IspD"/>
</dbReference>
<evidence type="ECO:0000256" key="11">
    <source>
        <dbReference type="ARBA" id="ARBA00023268"/>
    </source>
</evidence>
<organism evidence="14 15">
    <name type="scientific">SAR86 cluster bacterium BACL1 MAG-120920-bin57</name>
    <dbReference type="NCBI Taxonomy" id="1655571"/>
    <lineage>
        <taxon>Bacteria</taxon>
        <taxon>Pseudomonadati</taxon>
        <taxon>Pseudomonadota</taxon>
        <taxon>Gammaproteobacteria</taxon>
        <taxon>SAR86 cluster</taxon>
    </lineage>
</organism>
<dbReference type="Pfam" id="PF01128">
    <property type="entry name" value="IspD"/>
    <property type="match status" value="1"/>
</dbReference>
<dbReference type="NCBIfam" id="TIGR00453">
    <property type="entry name" value="ispD"/>
    <property type="match status" value="1"/>
</dbReference>
<comment type="caution">
    <text evidence="12">Lacks conserved residue(s) required for the propagation of feature annotation.</text>
</comment>
<dbReference type="AlphaFoldDB" id="A0A0R2PU06"/>
<dbReference type="NCBIfam" id="TIGR00151">
    <property type="entry name" value="ispF"/>
    <property type="match status" value="1"/>
</dbReference>
<accession>A0A0R2PU06</accession>
<evidence type="ECO:0000256" key="2">
    <source>
        <dbReference type="ARBA" id="ARBA00001968"/>
    </source>
</evidence>
<keyword evidence="7 12" id="KW-0548">Nucleotidyltransferase</keyword>
<dbReference type="Pfam" id="PF02542">
    <property type="entry name" value="YgbB"/>
    <property type="match status" value="1"/>
</dbReference>
<dbReference type="InterPro" id="IPR026596">
    <property type="entry name" value="IspD/F"/>
</dbReference>
<dbReference type="HAMAP" id="MF_00107">
    <property type="entry name" value="IspF"/>
    <property type="match status" value="1"/>
</dbReference>
<proteinExistence type="inferred from homology"/>
<gene>
    <name evidence="12" type="primary">ispDF</name>
    <name evidence="14" type="ORF">ABR63_03150</name>
</gene>
<comment type="subunit">
    <text evidence="5">Homotrimer.</text>
</comment>
<dbReference type="SUPFAM" id="SSF53448">
    <property type="entry name" value="Nucleotide-diphospho-sugar transferases"/>
    <property type="match status" value="1"/>
</dbReference>
<dbReference type="CDD" id="cd00554">
    <property type="entry name" value="MECDP_synthase"/>
    <property type="match status" value="1"/>
</dbReference>
<evidence type="ECO:0000256" key="6">
    <source>
        <dbReference type="ARBA" id="ARBA00022679"/>
    </source>
</evidence>
<dbReference type="GO" id="GO:0016114">
    <property type="term" value="P:terpenoid biosynthetic process"/>
    <property type="evidence" value="ECO:0007669"/>
    <property type="project" value="InterPro"/>
</dbReference>
<dbReference type="Gene3D" id="3.30.1330.50">
    <property type="entry name" value="2-C-methyl-D-erythritol 2,4-cyclodiphosphate synthase"/>
    <property type="match status" value="1"/>
</dbReference>
<feature type="binding site" evidence="12">
    <location>
        <begin position="288"/>
        <end position="292"/>
    </location>
    <ligand>
        <name>4-CDP-2-C-methyl-D-erythritol 2-phosphate</name>
        <dbReference type="ChEBI" id="CHEBI:57919"/>
    </ligand>
</feature>
<feature type="region of interest" description="2-C-methyl-D-erythritol 4-phosphate cytidylyltransferase" evidence="12">
    <location>
        <begin position="1"/>
        <end position="228"/>
    </location>
</feature>
<evidence type="ECO:0000256" key="5">
    <source>
        <dbReference type="ARBA" id="ARBA00011233"/>
    </source>
</evidence>
<evidence type="ECO:0000256" key="4">
    <source>
        <dbReference type="ARBA" id="ARBA00008480"/>
    </source>
</evidence>
<evidence type="ECO:0000313" key="14">
    <source>
        <dbReference type="EMBL" id="KRO41433.1"/>
    </source>
</evidence>
<feature type="binding site" evidence="12">
    <location>
        <begin position="283"/>
        <end position="285"/>
    </location>
    <ligand>
        <name>4-CDP-2-C-methyl-D-erythritol 2-phosphate</name>
        <dbReference type="ChEBI" id="CHEBI:57919"/>
    </ligand>
</feature>
<dbReference type="InterPro" id="IPR020555">
    <property type="entry name" value="MECDP_synthase_CS"/>
</dbReference>
<dbReference type="GO" id="GO:0019288">
    <property type="term" value="P:isopentenyl diphosphate biosynthetic process, methylerythritol 4-phosphate pathway"/>
    <property type="evidence" value="ECO:0007669"/>
    <property type="project" value="UniProtKB-UniRule"/>
</dbReference>
<dbReference type="PANTHER" id="PTHR43181:SF1">
    <property type="entry name" value="2-C-METHYL-D-ERYTHRITOL 2,4-CYCLODIPHOSPHATE SYNTHASE, CHLOROPLASTIC"/>
    <property type="match status" value="1"/>
</dbReference>
<dbReference type="Gene3D" id="3.90.550.10">
    <property type="entry name" value="Spore Coat Polysaccharide Biosynthesis Protein SpsA, Chain A"/>
    <property type="match status" value="1"/>
</dbReference>
<comment type="similarity">
    <text evidence="12">In the N-terminal section; belongs to the IspD/TarI cytidylyltransferase family. IspD subfamily.</text>
</comment>
<evidence type="ECO:0000313" key="15">
    <source>
        <dbReference type="Proteomes" id="UP000050874"/>
    </source>
</evidence>
<comment type="similarity">
    <text evidence="4">Belongs to the IspF family.</text>
</comment>
<evidence type="ECO:0000259" key="13">
    <source>
        <dbReference type="Pfam" id="PF02542"/>
    </source>
</evidence>